<dbReference type="AlphaFoldDB" id="A0AAW0ZRS5"/>
<sequence>MIDILVNILPISEDISPFSNFESKDDKFPSQCIQRPPDDSNEASTSSLYKGEQADASLLFTTVGAVIFTTVECSVGERPGVSCEQEREKKGG</sequence>
<protein>
    <submittedName>
        <fullName evidence="2">Uncharacterized protein</fullName>
    </submittedName>
</protein>
<name>A0AAW0ZRS5_9HYME</name>
<comment type="caution">
    <text evidence="2">The sequence shown here is derived from an EMBL/GenBank/DDBJ whole genome shotgun (WGS) entry which is preliminary data.</text>
</comment>
<feature type="region of interest" description="Disordered" evidence="1">
    <location>
        <begin position="20"/>
        <end position="48"/>
    </location>
</feature>
<organism evidence="2 3">
    <name type="scientific">Tetragonisca angustula</name>
    <dbReference type="NCBI Taxonomy" id="166442"/>
    <lineage>
        <taxon>Eukaryota</taxon>
        <taxon>Metazoa</taxon>
        <taxon>Ecdysozoa</taxon>
        <taxon>Arthropoda</taxon>
        <taxon>Hexapoda</taxon>
        <taxon>Insecta</taxon>
        <taxon>Pterygota</taxon>
        <taxon>Neoptera</taxon>
        <taxon>Endopterygota</taxon>
        <taxon>Hymenoptera</taxon>
        <taxon>Apocrita</taxon>
        <taxon>Aculeata</taxon>
        <taxon>Apoidea</taxon>
        <taxon>Anthophila</taxon>
        <taxon>Apidae</taxon>
        <taxon>Tetragonisca</taxon>
    </lineage>
</organism>
<evidence type="ECO:0000313" key="3">
    <source>
        <dbReference type="Proteomes" id="UP001432146"/>
    </source>
</evidence>
<proteinExistence type="predicted"/>
<keyword evidence="3" id="KW-1185">Reference proteome</keyword>
<dbReference type="EMBL" id="JAWNGG020000128">
    <property type="protein sequence ID" value="KAK9300310.1"/>
    <property type="molecule type" value="Genomic_DNA"/>
</dbReference>
<accession>A0AAW0ZRS5</accession>
<gene>
    <name evidence="2" type="ORF">QLX08_006981</name>
</gene>
<evidence type="ECO:0000256" key="1">
    <source>
        <dbReference type="SAM" id="MobiDB-lite"/>
    </source>
</evidence>
<dbReference type="Proteomes" id="UP001432146">
    <property type="component" value="Unassembled WGS sequence"/>
</dbReference>
<evidence type="ECO:0000313" key="2">
    <source>
        <dbReference type="EMBL" id="KAK9300310.1"/>
    </source>
</evidence>
<reference evidence="2 3" key="1">
    <citation type="submission" date="2024-05" db="EMBL/GenBank/DDBJ databases">
        <title>The nuclear and mitochondrial genome assemblies of Tetragonisca angustula (Apidae: Meliponini), a tiny yet remarkable pollinator in the Neotropics.</title>
        <authorList>
            <person name="Ferrari R."/>
            <person name="Ricardo P.C."/>
            <person name="Dias F.C."/>
            <person name="Araujo N.S."/>
            <person name="Soares D.O."/>
            <person name="Zhou Q.-S."/>
            <person name="Zhu C.-D."/>
            <person name="Coutinho L."/>
            <person name="Airas M.C."/>
            <person name="Batista T.M."/>
        </authorList>
    </citation>
    <scope>NUCLEOTIDE SEQUENCE [LARGE SCALE GENOMIC DNA]</scope>
    <source>
        <strain evidence="2">ASF017062</strain>
        <tissue evidence="2">Abdomen</tissue>
    </source>
</reference>